<evidence type="ECO:0000256" key="6">
    <source>
        <dbReference type="ARBA" id="ARBA00022741"/>
    </source>
</evidence>
<evidence type="ECO:0000313" key="16">
    <source>
        <dbReference type="EMBL" id="KAA8522880.1"/>
    </source>
</evidence>
<protein>
    <recommendedName>
        <fullName evidence="3">non-specific serine/threonine protein kinase</fullName>
        <ecNumber evidence="3">2.7.11.1</ecNumber>
    </recommendedName>
</protein>
<evidence type="ECO:0000256" key="2">
    <source>
        <dbReference type="ARBA" id="ARBA00006234"/>
    </source>
</evidence>
<evidence type="ECO:0000256" key="8">
    <source>
        <dbReference type="ARBA" id="ARBA00022840"/>
    </source>
</evidence>
<dbReference type="Gene3D" id="1.10.510.10">
    <property type="entry name" value="Transferase(Phosphotransferase) domain 1"/>
    <property type="match status" value="1"/>
</dbReference>
<dbReference type="InterPro" id="IPR017441">
    <property type="entry name" value="Protein_kinase_ATP_BS"/>
</dbReference>
<gene>
    <name evidence="16" type="ORF">F0562_009303</name>
</gene>
<dbReference type="InterPro" id="IPR000719">
    <property type="entry name" value="Prot_kinase_dom"/>
</dbReference>
<comment type="cofactor">
    <cofactor evidence="1">
        <name>Mn(2+)</name>
        <dbReference type="ChEBI" id="CHEBI:29035"/>
    </cofactor>
</comment>
<evidence type="ECO:0000259" key="15">
    <source>
        <dbReference type="PROSITE" id="PS50816"/>
    </source>
</evidence>
<dbReference type="Pfam" id="PF00069">
    <property type="entry name" value="Pkinase"/>
    <property type="match status" value="1"/>
</dbReference>
<feature type="domain" description="NAF" evidence="15">
    <location>
        <begin position="334"/>
        <end position="358"/>
    </location>
</feature>
<dbReference type="CDD" id="cd14663">
    <property type="entry name" value="STKc_SnRK3"/>
    <property type="match status" value="1"/>
</dbReference>
<organism evidence="16 17">
    <name type="scientific">Nyssa sinensis</name>
    <dbReference type="NCBI Taxonomy" id="561372"/>
    <lineage>
        <taxon>Eukaryota</taxon>
        <taxon>Viridiplantae</taxon>
        <taxon>Streptophyta</taxon>
        <taxon>Embryophyta</taxon>
        <taxon>Tracheophyta</taxon>
        <taxon>Spermatophyta</taxon>
        <taxon>Magnoliopsida</taxon>
        <taxon>eudicotyledons</taxon>
        <taxon>Gunneridae</taxon>
        <taxon>Pentapetalae</taxon>
        <taxon>asterids</taxon>
        <taxon>Cornales</taxon>
        <taxon>Nyssaceae</taxon>
        <taxon>Nyssa</taxon>
    </lineage>
</organism>
<dbReference type="PROSITE" id="PS50816">
    <property type="entry name" value="NAF"/>
    <property type="match status" value="1"/>
</dbReference>
<dbReference type="SMART" id="SM00220">
    <property type="entry name" value="S_TKc"/>
    <property type="match status" value="1"/>
</dbReference>
<evidence type="ECO:0000256" key="5">
    <source>
        <dbReference type="ARBA" id="ARBA00022679"/>
    </source>
</evidence>
<comment type="similarity">
    <text evidence="2">Belongs to the protein kinase superfamily. CAMK Ser/Thr protein kinase family. SNF1 subfamily.</text>
</comment>
<keyword evidence="7" id="KW-0418">Kinase</keyword>
<dbReference type="GO" id="GO:0106310">
    <property type="term" value="F:protein serine kinase activity"/>
    <property type="evidence" value="ECO:0007669"/>
    <property type="project" value="RHEA"/>
</dbReference>
<keyword evidence="8 12" id="KW-0067">ATP-binding</keyword>
<dbReference type="Gene3D" id="3.30.200.20">
    <property type="entry name" value="Phosphorylase Kinase, domain 1"/>
    <property type="match status" value="1"/>
</dbReference>
<dbReference type="OrthoDB" id="193931at2759"/>
<evidence type="ECO:0000256" key="9">
    <source>
        <dbReference type="ARBA" id="ARBA00023211"/>
    </source>
</evidence>
<feature type="domain" description="Protein kinase" evidence="14">
    <location>
        <begin position="52"/>
        <end position="306"/>
    </location>
</feature>
<evidence type="ECO:0000259" key="14">
    <source>
        <dbReference type="PROSITE" id="PS50011"/>
    </source>
</evidence>
<evidence type="ECO:0000256" key="12">
    <source>
        <dbReference type="PROSITE-ProRule" id="PRU10141"/>
    </source>
</evidence>
<evidence type="ECO:0000256" key="13">
    <source>
        <dbReference type="RuleBase" id="RU000304"/>
    </source>
</evidence>
<evidence type="ECO:0000256" key="10">
    <source>
        <dbReference type="ARBA" id="ARBA00047899"/>
    </source>
</evidence>
<dbReference type="Pfam" id="PF03822">
    <property type="entry name" value="NAF"/>
    <property type="match status" value="1"/>
</dbReference>
<comment type="catalytic activity">
    <reaction evidence="10">
        <text>L-threonyl-[protein] + ATP = O-phospho-L-threonyl-[protein] + ADP + H(+)</text>
        <dbReference type="Rhea" id="RHEA:46608"/>
        <dbReference type="Rhea" id="RHEA-COMP:11060"/>
        <dbReference type="Rhea" id="RHEA-COMP:11605"/>
        <dbReference type="ChEBI" id="CHEBI:15378"/>
        <dbReference type="ChEBI" id="CHEBI:30013"/>
        <dbReference type="ChEBI" id="CHEBI:30616"/>
        <dbReference type="ChEBI" id="CHEBI:61977"/>
        <dbReference type="ChEBI" id="CHEBI:456216"/>
        <dbReference type="EC" id="2.7.11.1"/>
    </reaction>
</comment>
<dbReference type="AlphaFoldDB" id="A0A5J4ZX40"/>
<evidence type="ECO:0000313" key="17">
    <source>
        <dbReference type="Proteomes" id="UP000325577"/>
    </source>
</evidence>
<dbReference type="PROSITE" id="PS00107">
    <property type="entry name" value="PROTEIN_KINASE_ATP"/>
    <property type="match status" value="1"/>
</dbReference>
<accession>A0A5J4ZX40</accession>
<dbReference type="Gene3D" id="3.30.310.80">
    <property type="entry name" value="Kinase associated domain 1, KA1"/>
    <property type="match status" value="1"/>
</dbReference>
<dbReference type="FunFam" id="1.10.510.10:FF:000653">
    <property type="entry name" value="Non-specific serine/threonine protein kinase"/>
    <property type="match status" value="1"/>
</dbReference>
<dbReference type="InterPro" id="IPR004041">
    <property type="entry name" value="NAF_dom"/>
</dbReference>
<keyword evidence="6 12" id="KW-0547">Nucleotide-binding</keyword>
<proteinExistence type="inferred from homology"/>
<evidence type="ECO:0000256" key="3">
    <source>
        <dbReference type="ARBA" id="ARBA00012513"/>
    </source>
</evidence>
<dbReference type="FunFam" id="3.30.310.80:FF:000005">
    <property type="entry name" value="Non-specific serine/threonine protein kinase"/>
    <property type="match status" value="1"/>
</dbReference>
<dbReference type="InterPro" id="IPR011009">
    <property type="entry name" value="Kinase-like_dom_sf"/>
</dbReference>
<reference evidence="16 17" key="1">
    <citation type="submission" date="2019-09" db="EMBL/GenBank/DDBJ databases">
        <title>A chromosome-level genome assembly of the Chinese tupelo Nyssa sinensis.</title>
        <authorList>
            <person name="Yang X."/>
            <person name="Kang M."/>
            <person name="Yang Y."/>
            <person name="Xiong H."/>
            <person name="Wang M."/>
            <person name="Zhang Z."/>
            <person name="Wang Z."/>
            <person name="Wu H."/>
            <person name="Ma T."/>
            <person name="Liu J."/>
            <person name="Xi Z."/>
        </authorList>
    </citation>
    <scope>NUCLEOTIDE SEQUENCE [LARGE SCALE GENOMIC DNA]</scope>
    <source>
        <strain evidence="16">J267</strain>
        <tissue evidence="16">Leaf</tissue>
    </source>
</reference>
<dbReference type="SUPFAM" id="SSF56112">
    <property type="entry name" value="Protein kinase-like (PK-like)"/>
    <property type="match status" value="1"/>
</dbReference>
<evidence type="ECO:0000256" key="1">
    <source>
        <dbReference type="ARBA" id="ARBA00001936"/>
    </source>
</evidence>
<evidence type="ECO:0000256" key="4">
    <source>
        <dbReference type="ARBA" id="ARBA00022527"/>
    </source>
</evidence>
<dbReference type="InterPro" id="IPR008271">
    <property type="entry name" value="Ser/Thr_kinase_AS"/>
</dbReference>
<dbReference type="FunFam" id="3.30.200.20:FF:000096">
    <property type="entry name" value="Non-specific serine/threonine protein kinase"/>
    <property type="match status" value="1"/>
</dbReference>
<keyword evidence="4 13" id="KW-0723">Serine/threonine-protein kinase</keyword>
<dbReference type="Proteomes" id="UP000325577">
    <property type="component" value="Linkage Group LG4"/>
</dbReference>
<dbReference type="InterPro" id="IPR018451">
    <property type="entry name" value="NAF/FISL_domain"/>
</dbReference>
<dbReference type="GO" id="GO:0007165">
    <property type="term" value="P:signal transduction"/>
    <property type="evidence" value="ECO:0007669"/>
    <property type="project" value="InterPro"/>
</dbReference>
<dbReference type="PANTHER" id="PTHR43895:SF91">
    <property type="entry name" value="CBL-INTERACTING SERINE_THREONINE-PROTEIN KINASE 6"/>
    <property type="match status" value="1"/>
</dbReference>
<dbReference type="GO" id="GO:0005524">
    <property type="term" value="F:ATP binding"/>
    <property type="evidence" value="ECO:0007669"/>
    <property type="project" value="UniProtKB-UniRule"/>
</dbReference>
<dbReference type="PANTHER" id="PTHR43895">
    <property type="entry name" value="CALCIUM/CALMODULIN-DEPENDENT PROTEIN KINASE KINASE-RELATED"/>
    <property type="match status" value="1"/>
</dbReference>
<sequence length="469" mass="52708">MRGASLFNPELGGRAKKAIADRNCHRKHVEDGIYMAEKSEKCHGQSVLHGKYELGRLLGHGTFAKVYHARNLQTGKNVAMKVVGKEKVIKVGMMEQVKREISVMKMVKHPNIVELHEVMASKSKIYFAMDLVRGGELFTKIAKGRLREDVARNYFQQLISAIDFCHSRGVYHRDLKPENLLLDDDGNLKVTDFGLSAFAEHLRQDGLLHTTCGTPAYVAPEVIGKKGYDGAKADLWSCGVILYVLLAGFLPFQDDNIVAMYRKIYRGDFKCPTWFSSESRRLITKLLDPNPNTRITISKIMDSSWFKRSVPKSVRTKEEQEFEAINFEDVGKGKETETLNAFHIISLSQGFDLSPLFEEKKREEKEELRFATTRPASSVISKLEEVAMAKKFSVKKSDSSVRLQGQESGRKGKLAIAADIFAVTPSFLVVEVKKSSGDTLEYNQFCSKELRPALKDIVWTSPAADSMPA</sequence>
<keyword evidence="9" id="KW-0464">Manganese</keyword>
<dbReference type="EMBL" id="CM018047">
    <property type="protein sequence ID" value="KAA8522880.1"/>
    <property type="molecule type" value="Genomic_DNA"/>
</dbReference>
<dbReference type="GO" id="GO:0004674">
    <property type="term" value="F:protein serine/threonine kinase activity"/>
    <property type="evidence" value="ECO:0007669"/>
    <property type="project" value="UniProtKB-KW"/>
</dbReference>
<keyword evidence="17" id="KW-1185">Reference proteome</keyword>
<feature type="binding site" evidence="12">
    <location>
        <position position="85"/>
    </location>
    <ligand>
        <name>ATP</name>
        <dbReference type="ChEBI" id="CHEBI:30616"/>
    </ligand>
</feature>
<dbReference type="CDD" id="cd12195">
    <property type="entry name" value="CIPK_C"/>
    <property type="match status" value="1"/>
</dbReference>
<comment type="catalytic activity">
    <reaction evidence="11">
        <text>L-seryl-[protein] + ATP = O-phospho-L-seryl-[protein] + ADP + H(+)</text>
        <dbReference type="Rhea" id="RHEA:17989"/>
        <dbReference type="Rhea" id="RHEA-COMP:9863"/>
        <dbReference type="Rhea" id="RHEA-COMP:11604"/>
        <dbReference type="ChEBI" id="CHEBI:15378"/>
        <dbReference type="ChEBI" id="CHEBI:29999"/>
        <dbReference type="ChEBI" id="CHEBI:30616"/>
        <dbReference type="ChEBI" id="CHEBI:83421"/>
        <dbReference type="ChEBI" id="CHEBI:456216"/>
        <dbReference type="EC" id="2.7.11.1"/>
    </reaction>
</comment>
<dbReference type="PROSITE" id="PS50011">
    <property type="entry name" value="PROTEIN_KINASE_DOM"/>
    <property type="match status" value="1"/>
</dbReference>
<name>A0A5J4ZX40_9ASTE</name>
<evidence type="ECO:0000256" key="7">
    <source>
        <dbReference type="ARBA" id="ARBA00022777"/>
    </source>
</evidence>
<dbReference type="PROSITE" id="PS00108">
    <property type="entry name" value="PROTEIN_KINASE_ST"/>
    <property type="match status" value="1"/>
</dbReference>
<keyword evidence="5" id="KW-0808">Transferase</keyword>
<dbReference type="EC" id="2.7.11.1" evidence="3"/>
<evidence type="ECO:0000256" key="11">
    <source>
        <dbReference type="ARBA" id="ARBA00048679"/>
    </source>
</evidence>